<organism evidence="2 3">
    <name type="scientific">Jatropha curcas</name>
    <name type="common">Barbados nut</name>
    <dbReference type="NCBI Taxonomy" id="180498"/>
    <lineage>
        <taxon>Eukaryota</taxon>
        <taxon>Viridiplantae</taxon>
        <taxon>Streptophyta</taxon>
        <taxon>Embryophyta</taxon>
        <taxon>Tracheophyta</taxon>
        <taxon>Spermatophyta</taxon>
        <taxon>Magnoliopsida</taxon>
        <taxon>eudicotyledons</taxon>
        <taxon>Gunneridae</taxon>
        <taxon>Pentapetalae</taxon>
        <taxon>rosids</taxon>
        <taxon>fabids</taxon>
        <taxon>Malpighiales</taxon>
        <taxon>Euphorbiaceae</taxon>
        <taxon>Crotonoideae</taxon>
        <taxon>Jatropheae</taxon>
        <taxon>Jatropha</taxon>
    </lineage>
</organism>
<reference evidence="2 3" key="1">
    <citation type="journal article" date="2014" name="PLoS ONE">
        <title>Global Analysis of Gene Expression Profiles in Physic Nut (Jatropha curcas L.) Seedlings Exposed to Salt Stress.</title>
        <authorList>
            <person name="Zhang L."/>
            <person name="Zhang C."/>
            <person name="Wu P."/>
            <person name="Chen Y."/>
            <person name="Li M."/>
            <person name="Jiang H."/>
            <person name="Wu G."/>
        </authorList>
    </citation>
    <scope>NUCLEOTIDE SEQUENCE [LARGE SCALE GENOMIC DNA]</scope>
    <source>
        <strain evidence="3">cv. GZQX0401</strain>
        <tissue evidence="2">Young leaves</tissue>
    </source>
</reference>
<keyword evidence="1" id="KW-1133">Transmembrane helix</keyword>
<dbReference type="Proteomes" id="UP000027138">
    <property type="component" value="Unassembled WGS sequence"/>
</dbReference>
<proteinExistence type="predicted"/>
<protein>
    <submittedName>
        <fullName evidence="2">Uncharacterized protein</fullName>
    </submittedName>
</protein>
<keyword evidence="1" id="KW-0472">Membrane</keyword>
<gene>
    <name evidence="2" type="ORF">JCGZ_07929</name>
</gene>
<dbReference type="EMBL" id="KK914397">
    <property type="protein sequence ID" value="KDP37583.1"/>
    <property type="molecule type" value="Genomic_DNA"/>
</dbReference>
<sequence>MMHGWGVLKSGSLAGGARGVLGKHTLMNLCGTGVPYSTCWACLSLSSPARVYNGRARLACPEFLRGMVVPSSMPQGVLTPDSPLISLVFSMVVLLSTGWVCWRLSILPCNALFCAKTLQISLRSRGL</sequence>
<keyword evidence="3" id="KW-1185">Reference proteome</keyword>
<evidence type="ECO:0000256" key="1">
    <source>
        <dbReference type="SAM" id="Phobius"/>
    </source>
</evidence>
<evidence type="ECO:0000313" key="3">
    <source>
        <dbReference type="Proteomes" id="UP000027138"/>
    </source>
</evidence>
<keyword evidence="1" id="KW-0812">Transmembrane</keyword>
<name>A0A067KRE7_JATCU</name>
<evidence type="ECO:0000313" key="2">
    <source>
        <dbReference type="EMBL" id="KDP37583.1"/>
    </source>
</evidence>
<feature type="transmembrane region" description="Helical" evidence="1">
    <location>
        <begin position="84"/>
        <end position="102"/>
    </location>
</feature>
<dbReference type="AlphaFoldDB" id="A0A067KRE7"/>
<accession>A0A067KRE7</accession>